<organism evidence="2">
    <name type="scientific">Alexandrium catenella</name>
    <name type="common">Red tide dinoflagellate</name>
    <name type="synonym">Gonyaulax catenella</name>
    <dbReference type="NCBI Taxonomy" id="2925"/>
    <lineage>
        <taxon>Eukaryota</taxon>
        <taxon>Sar</taxon>
        <taxon>Alveolata</taxon>
        <taxon>Dinophyceae</taxon>
        <taxon>Gonyaulacales</taxon>
        <taxon>Pyrocystaceae</taxon>
        <taxon>Alexandrium</taxon>
    </lineage>
</organism>
<dbReference type="EMBL" id="HBGE01038024">
    <property type="protein sequence ID" value="CAD9132728.1"/>
    <property type="molecule type" value="Transcribed_RNA"/>
</dbReference>
<reference evidence="2" key="1">
    <citation type="submission" date="2021-01" db="EMBL/GenBank/DDBJ databases">
        <authorList>
            <person name="Corre E."/>
            <person name="Pelletier E."/>
            <person name="Niang G."/>
            <person name="Scheremetjew M."/>
            <person name="Finn R."/>
            <person name="Kale V."/>
            <person name="Holt S."/>
            <person name="Cochrane G."/>
            <person name="Meng A."/>
            <person name="Brown T."/>
            <person name="Cohen L."/>
        </authorList>
    </citation>
    <scope>NUCLEOTIDE SEQUENCE</scope>
    <source>
        <strain evidence="2">OF101</strain>
    </source>
</reference>
<protein>
    <submittedName>
        <fullName evidence="2">Uncharacterized protein</fullName>
    </submittedName>
</protein>
<evidence type="ECO:0000313" key="2">
    <source>
        <dbReference type="EMBL" id="CAD9132728.1"/>
    </source>
</evidence>
<gene>
    <name evidence="2" type="ORF">ACAT0790_LOCUS22952</name>
</gene>
<accession>A0A7S1QFF0</accession>
<proteinExistence type="predicted"/>
<name>A0A7S1QFF0_ALECA</name>
<feature type="region of interest" description="Disordered" evidence="1">
    <location>
        <begin position="1"/>
        <end position="20"/>
    </location>
</feature>
<feature type="compositionally biased region" description="Polar residues" evidence="1">
    <location>
        <begin position="1"/>
        <end position="16"/>
    </location>
</feature>
<sequence length="265" mass="29622">MVDNTVDQYPSGTHAQITGLGAKPELNDDYCVSRGPNPDNPERLFVLLRSGSQLSIRPVNLKPAELLPGSHVTVVGLTNAAKYNGQTGEVLSWHGDRWIVDLDSKERKSFRADNLVIVPERVNTKKRAAEEPEPEAKKLKKSDLKELESTDESVVARALARNLREFPILAQKCIAVLASKQQVTVVHELAQHLTDKQNDGLVRRPLKPGEKVKGIEELDAEEQCILITERRTRALAGMVRINYCDLLGFIKQGFNEPKFRVRKGM</sequence>
<evidence type="ECO:0000256" key="1">
    <source>
        <dbReference type="SAM" id="MobiDB-lite"/>
    </source>
</evidence>
<dbReference type="AlphaFoldDB" id="A0A7S1QFF0"/>